<accession>A0A6C0JT76</accession>
<feature type="coiled-coil region" evidence="1">
    <location>
        <begin position="17"/>
        <end position="75"/>
    </location>
</feature>
<dbReference type="Gene3D" id="1.20.58.60">
    <property type="match status" value="1"/>
</dbReference>
<keyword evidence="1" id="KW-0175">Coiled coil</keyword>
<proteinExistence type="predicted"/>
<protein>
    <submittedName>
        <fullName evidence="2">Uncharacterized protein</fullName>
    </submittedName>
</protein>
<sequence length="116" mass="13873">MTPLQRAERVRKINDIIQRIANQVFIYEKNYNNLKKEINAFKTNNSTSKSAVTYRNRIKKKLNNYESIIKNHINAVKILGRSRMQEIFSDFQLKKMEKNRSITKLVEYIKTYNNSK</sequence>
<evidence type="ECO:0000313" key="2">
    <source>
        <dbReference type="EMBL" id="QHU08952.1"/>
    </source>
</evidence>
<organism evidence="2">
    <name type="scientific">viral metagenome</name>
    <dbReference type="NCBI Taxonomy" id="1070528"/>
    <lineage>
        <taxon>unclassified sequences</taxon>
        <taxon>metagenomes</taxon>
        <taxon>organismal metagenomes</taxon>
    </lineage>
</organism>
<dbReference type="AlphaFoldDB" id="A0A6C0JT76"/>
<dbReference type="EMBL" id="MN740700">
    <property type="protein sequence ID" value="QHU08952.1"/>
    <property type="molecule type" value="Genomic_DNA"/>
</dbReference>
<name>A0A6C0JT76_9ZZZZ</name>
<reference evidence="2" key="1">
    <citation type="journal article" date="2020" name="Nature">
        <title>Giant virus diversity and host interactions through global metagenomics.</title>
        <authorList>
            <person name="Schulz F."/>
            <person name="Roux S."/>
            <person name="Paez-Espino D."/>
            <person name="Jungbluth S."/>
            <person name="Walsh D.A."/>
            <person name="Denef V.J."/>
            <person name="McMahon K.D."/>
            <person name="Konstantinidis K.T."/>
            <person name="Eloe-Fadrosh E.A."/>
            <person name="Kyrpides N.C."/>
            <person name="Woyke T."/>
        </authorList>
    </citation>
    <scope>NUCLEOTIDE SEQUENCE</scope>
    <source>
        <strain evidence="2">GVMAG-S-1064190-84</strain>
    </source>
</reference>
<evidence type="ECO:0000256" key="1">
    <source>
        <dbReference type="SAM" id="Coils"/>
    </source>
</evidence>